<dbReference type="PANTHER" id="PTHR39193">
    <property type="entry name" value="5-DEOXY-GLUCURONATE ISOMERASE"/>
    <property type="match status" value="1"/>
</dbReference>
<evidence type="ECO:0000256" key="1">
    <source>
        <dbReference type="ARBA" id="ARBA00023235"/>
    </source>
</evidence>
<organism evidence="2 3">
    <name type="scientific">candidate division TA06 bacterium ADurb.Bin417</name>
    <dbReference type="NCBI Taxonomy" id="1852828"/>
    <lineage>
        <taxon>Bacteria</taxon>
        <taxon>Bacteria division TA06</taxon>
    </lineage>
</organism>
<dbReference type="EMBL" id="MWAK01000147">
    <property type="protein sequence ID" value="OPZ91859.1"/>
    <property type="molecule type" value="Genomic_DNA"/>
</dbReference>
<keyword evidence="1 2" id="KW-0413">Isomerase</keyword>
<name>A0A1V5MF80_UNCT6</name>
<sequence length="264" mass="29255">MEYQKHCQPRPGLNRVLPPGAMGLKYLELDLLDLGPGETHRETLDGKEAVLTILAGSGLVETGQFSRELGGRADVFSGRPEGAYLGEGAAWSIRAVTRLEAAIFRSPAAERLPAYPVAAAEVQPERRGQDLFVRQVSDLVGLSRPAGRLIVGETLSEPGHWSSYPPHKHDRDNLPEESFLEEVYYFRIAPADGFGFMRLYTEDGQLDQPILLKDRDLVSIPRGFHPVAVAPGYRVYYLWALAGPSRNMKLREDPSHARLGVRKA</sequence>
<dbReference type="GO" id="GO:0008880">
    <property type="term" value="F:glucuronate isomerase activity"/>
    <property type="evidence" value="ECO:0007669"/>
    <property type="project" value="InterPro"/>
</dbReference>
<dbReference type="EC" id="5.3.1.-" evidence="2"/>
<dbReference type="PANTHER" id="PTHR39193:SF1">
    <property type="entry name" value="5-DEOXY-GLUCURONATE ISOMERASE"/>
    <property type="match status" value="1"/>
</dbReference>
<evidence type="ECO:0000313" key="2">
    <source>
        <dbReference type="EMBL" id="OPZ91859.1"/>
    </source>
</evidence>
<gene>
    <name evidence="2" type="primary">iolB</name>
    <name evidence="2" type="ORF">BWY73_00994</name>
</gene>
<dbReference type="Pfam" id="PF04962">
    <property type="entry name" value="KduI"/>
    <property type="match status" value="1"/>
</dbReference>
<comment type="caution">
    <text evidence="2">The sequence shown here is derived from an EMBL/GenBank/DDBJ whole genome shotgun (WGS) entry which is preliminary data.</text>
</comment>
<dbReference type="SUPFAM" id="SSF51182">
    <property type="entry name" value="RmlC-like cupins"/>
    <property type="match status" value="1"/>
</dbReference>
<protein>
    <submittedName>
        <fullName evidence="2">5-deoxy-glucuronate isomerase</fullName>
        <ecNumber evidence="2">5.3.1.-</ecNumber>
    </submittedName>
</protein>
<dbReference type="PIRSF" id="PIRSF036628">
    <property type="entry name" value="IolB"/>
    <property type="match status" value="1"/>
</dbReference>
<dbReference type="Proteomes" id="UP000485484">
    <property type="component" value="Unassembled WGS sequence"/>
</dbReference>
<dbReference type="GO" id="GO:0019310">
    <property type="term" value="P:inositol catabolic process"/>
    <property type="evidence" value="ECO:0007669"/>
    <property type="project" value="InterPro"/>
</dbReference>
<proteinExistence type="predicted"/>
<dbReference type="NCBIfam" id="TIGR04378">
    <property type="entry name" value="myo_inos_iolB"/>
    <property type="match status" value="1"/>
</dbReference>
<reference evidence="2 3" key="1">
    <citation type="submission" date="2017-02" db="EMBL/GenBank/DDBJ databases">
        <title>Delving into the versatile metabolic prowess of the omnipresent phylum Bacteroidetes.</title>
        <authorList>
            <person name="Nobu M.K."/>
            <person name="Mei R."/>
            <person name="Narihiro T."/>
            <person name="Kuroda K."/>
            <person name="Liu W.-T."/>
        </authorList>
    </citation>
    <scope>NUCLEOTIDE SEQUENCE [LARGE SCALE GENOMIC DNA]</scope>
    <source>
        <strain evidence="2">ADurb.Bin417</strain>
    </source>
</reference>
<evidence type="ECO:0000313" key="3">
    <source>
        <dbReference type="Proteomes" id="UP000485484"/>
    </source>
</evidence>
<dbReference type="InterPro" id="IPR021120">
    <property type="entry name" value="KduI/IolB_isomerase"/>
</dbReference>
<dbReference type="InterPro" id="IPR011051">
    <property type="entry name" value="RmlC_Cupin_sf"/>
</dbReference>
<dbReference type="InterPro" id="IPR024203">
    <property type="entry name" value="Deoxy-glucuronate_isom_IolB"/>
</dbReference>
<accession>A0A1V5MF80</accession>
<dbReference type="InterPro" id="IPR014710">
    <property type="entry name" value="RmlC-like_jellyroll"/>
</dbReference>
<dbReference type="AlphaFoldDB" id="A0A1V5MF80"/>
<dbReference type="Gene3D" id="2.60.120.10">
    <property type="entry name" value="Jelly Rolls"/>
    <property type="match status" value="2"/>
</dbReference>